<gene>
    <name evidence="3" type="ORF">FFM53_021395</name>
</gene>
<organism evidence="3 4">
    <name type="scientific">Rhizobium indicum</name>
    <dbReference type="NCBI Taxonomy" id="2583231"/>
    <lineage>
        <taxon>Bacteria</taxon>
        <taxon>Pseudomonadati</taxon>
        <taxon>Pseudomonadota</taxon>
        <taxon>Alphaproteobacteria</taxon>
        <taxon>Hyphomicrobiales</taxon>
        <taxon>Rhizobiaceae</taxon>
        <taxon>Rhizobium/Agrobacterium group</taxon>
        <taxon>Rhizobium</taxon>
    </lineage>
</organism>
<accession>A0ABX6PIH3</accession>
<dbReference type="PANTHER" id="PTHR34606">
    <property type="entry name" value="BON DOMAIN-CONTAINING PROTEIN"/>
    <property type="match status" value="1"/>
</dbReference>
<evidence type="ECO:0000313" key="3">
    <source>
        <dbReference type="EMBL" id="QKK18852.1"/>
    </source>
</evidence>
<feature type="domain" description="BON" evidence="2">
    <location>
        <begin position="2"/>
        <end position="70"/>
    </location>
</feature>
<protein>
    <submittedName>
        <fullName evidence="3">BON domain-containing protein</fullName>
    </submittedName>
</protein>
<name>A0ABX6PIH3_9HYPH</name>
<dbReference type="InterPro" id="IPR051686">
    <property type="entry name" value="Lipoprotein_DolP"/>
</dbReference>
<feature type="domain" description="BON" evidence="2">
    <location>
        <begin position="77"/>
        <end position="145"/>
    </location>
</feature>
<dbReference type="InterPro" id="IPR014004">
    <property type="entry name" value="Transpt-assoc_nodulatn_dom_bac"/>
</dbReference>
<dbReference type="PANTHER" id="PTHR34606:SF4">
    <property type="entry name" value="OUTER MEMBRANE LIPOPROTEIN DOLP"/>
    <property type="match status" value="1"/>
</dbReference>
<dbReference type="RefSeq" id="WP_138387139.1">
    <property type="nucleotide sequence ID" value="NZ_CP054021.1"/>
</dbReference>
<dbReference type="SMART" id="SM00749">
    <property type="entry name" value="BON"/>
    <property type="match status" value="3"/>
</dbReference>
<dbReference type="EMBL" id="CP054021">
    <property type="protein sequence ID" value="QKK18852.1"/>
    <property type="molecule type" value="Genomic_DNA"/>
</dbReference>
<keyword evidence="4" id="KW-1185">Reference proteome</keyword>
<keyword evidence="1" id="KW-0732">Signal</keyword>
<dbReference type="PROSITE" id="PS50914">
    <property type="entry name" value="BON"/>
    <property type="match status" value="3"/>
</dbReference>
<feature type="domain" description="BON" evidence="2">
    <location>
        <begin position="148"/>
        <end position="215"/>
    </location>
</feature>
<sequence>MNDSKLRQDIIDELDFEPSVDAANIGVAVENGIVVLTGHVATYLQKTRVEDVVRRVKGVTGIAQEVEVRPFGTNKTADDEIVKRALDLIKWNTAIPVDVVQVKVQNGWVTLTGDVEWQYQKNAASDAIKGLAGISGVANNITVKPHASAFDVKKRIENALKRNAELEAAAIKVNVLDGKVTLEGRVNLWSERNAAEHAAWSAPGVNLVVDRITVA</sequence>
<evidence type="ECO:0000313" key="4">
    <source>
        <dbReference type="Proteomes" id="UP000305673"/>
    </source>
</evidence>
<evidence type="ECO:0000256" key="1">
    <source>
        <dbReference type="ARBA" id="ARBA00022729"/>
    </source>
</evidence>
<reference evidence="3 4" key="1">
    <citation type="submission" date="2020-05" db="EMBL/GenBank/DDBJ databases">
        <title>Genome sequences of pea root nodulating Rhizobium spp.</title>
        <authorList>
            <person name="Rahi P."/>
        </authorList>
    </citation>
    <scope>NUCLEOTIDE SEQUENCE [LARGE SCALE GENOMIC DNA]</scope>
    <source>
        <strain evidence="4">JKLM 12A2</strain>
    </source>
</reference>
<dbReference type="InterPro" id="IPR007055">
    <property type="entry name" value="BON_dom"/>
</dbReference>
<evidence type="ECO:0000259" key="2">
    <source>
        <dbReference type="PROSITE" id="PS50914"/>
    </source>
</evidence>
<dbReference type="Pfam" id="PF04972">
    <property type="entry name" value="BON"/>
    <property type="match status" value="3"/>
</dbReference>
<proteinExistence type="predicted"/>
<dbReference type="Gene3D" id="3.30.1340.30">
    <property type="match status" value="3"/>
</dbReference>
<dbReference type="Proteomes" id="UP000305673">
    <property type="component" value="Chromosome"/>
</dbReference>